<dbReference type="PANTHER" id="PTHR35936:SF17">
    <property type="entry name" value="ARGININE-BINDING EXTRACELLULAR PROTEIN ARTP"/>
    <property type="match status" value="1"/>
</dbReference>
<evidence type="ECO:0000256" key="1">
    <source>
        <dbReference type="ARBA" id="ARBA00010333"/>
    </source>
</evidence>
<dbReference type="AlphaFoldDB" id="A0A2S3WD17"/>
<evidence type="ECO:0000313" key="6">
    <source>
        <dbReference type="Proteomes" id="UP000237194"/>
    </source>
</evidence>
<dbReference type="Gene3D" id="3.40.190.10">
    <property type="entry name" value="Periplasmic binding protein-like II"/>
    <property type="match status" value="2"/>
</dbReference>
<protein>
    <submittedName>
        <fullName evidence="5">ABC transporter substrate-binding protein</fullName>
    </submittedName>
</protein>
<dbReference type="SUPFAM" id="SSF53850">
    <property type="entry name" value="Periplasmic binding protein-like II"/>
    <property type="match status" value="1"/>
</dbReference>
<dbReference type="InterPro" id="IPR001638">
    <property type="entry name" value="Solute-binding_3/MltF_N"/>
</dbReference>
<accession>A0A2S3WD17</accession>
<reference evidence="5 6" key="1">
    <citation type="submission" date="2016-08" db="EMBL/GenBank/DDBJ databases">
        <authorList>
            <person name="Seilhamer J.J."/>
        </authorList>
    </citation>
    <scope>NUCLEOTIDE SEQUENCE [LARGE SCALE GENOMIC DNA]</scope>
    <source>
        <strain evidence="5 6">KT-27</strain>
    </source>
</reference>
<dbReference type="Pfam" id="PF00497">
    <property type="entry name" value="SBP_bac_3"/>
    <property type="match status" value="1"/>
</dbReference>
<evidence type="ECO:0000313" key="5">
    <source>
        <dbReference type="EMBL" id="POF88813.1"/>
    </source>
</evidence>
<keyword evidence="2 3" id="KW-0732">Signal</keyword>
<evidence type="ECO:0000259" key="4">
    <source>
        <dbReference type="SMART" id="SM00062"/>
    </source>
</evidence>
<sequence>MILSKFVCTVLTIALCASNSLSMASEKALRIGIEAAYPPFAYKTPDNKLAGFDYDLGQALCARLAAKCEWIEMEFDGLIPALKVRKIDAAISSVSITPARARSVDFTNSYYRLPAKLVTRKDGGIKIAPDDLKGKRIGVQRASNFDRYATEVFGKAGAEVVKYGTQGEVFLDLAVGRLDASLAGALVIEDSFLKTPQGAGYCMLDQNFMDEAYFGAGAGIATRKSDPLVGELNDALAAIKRDGTYDRIQKKYFQYDISGEN</sequence>
<organism evidence="5 6">
    <name type="scientific">Pseudomonas putida</name>
    <name type="common">Arthrobacter siderocapsulatus</name>
    <dbReference type="NCBI Taxonomy" id="303"/>
    <lineage>
        <taxon>Bacteria</taxon>
        <taxon>Pseudomonadati</taxon>
        <taxon>Pseudomonadota</taxon>
        <taxon>Gammaproteobacteria</taxon>
        <taxon>Pseudomonadales</taxon>
        <taxon>Pseudomonadaceae</taxon>
        <taxon>Pseudomonas</taxon>
    </lineage>
</organism>
<evidence type="ECO:0000256" key="3">
    <source>
        <dbReference type="SAM" id="SignalP"/>
    </source>
</evidence>
<dbReference type="PANTHER" id="PTHR35936">
    <property type="entry name" value="MEMBRANE-BOUND LYTIC MUREIN TRANSGLYCOSYLASE F"/>
    <property type="match status" value="1"/>
</dbReference>
<evidence type="ECO:0000256" key="2">
    <source>
        <dbReference type="ARBA" id="ARBA00022729"/>
    </source>
</evidence>
<gene>
    <name evidence="5" type="ORF">BGP80_12890</name>
</gene>
<dbReference type="RefSeq" id="WP_103436922.1">
    <property type="nucleotide sequence ID" value="NZ_MIND01000018.1"/>
</dbReference>
<feature type="domain" description="Solute-binding protein family 3/N-terminal" evidence="4">
    <location>
        <begin position="28"/>
        <end position="256"/>
    </location>
</feature>
<proteinExistence type="inferred from homology"/>
<feature type="chain" id="PRO_5015473022" evidence="3">
    <location>
        <begin position="25"/>
        <end position="261"/>
    </location>
</feature>
<feature type="signal peptide" evidence="3">
    <location>
        <begin position="1"/>
        <end position="24"/>
    </location>
</feature>
<name>A0A2S3WD17_PSEPU</name>
<dbReference type="EMBL" id="MIND01000018">
    <property type="protein sequence ID" value="POF88813.1"/>
    <property type="molecule type" value="Genomic_DNA"/>
</dbReference>
<dbReference type="SMART" id="SM00062">
    <property type="entry name" value="PBPb"/>
    <property type="match status" value="1"/>
</dbReference>
<comment type="similarity">
    <text evidence="1">Belongs to the bacterial solute-binding protein 3 family.</text>
</comment>
<reference evidence="5 6" key="2">
    <citation type="submission" date="2018-03" db="EMBL/GenBank/DDBJ databases">
        <title>Draft genome of Pseudomonas putida strain KT-27.</title>
        <authorList>
            <person name="Yoshizawa S."/>
            <person name="Khan N.H."/>
            <person name="Nishimura M."/>
            <person name="Chiura H.X."/>
            <person name="Ogura Y."/>
            <person name="Hayashi T."/>
            <person name="Kogure K."/>
        </authorList>
    </citation>
    <scope>NUCLEOTIDE SEQUENCE [LARGE SCALE GENOMIC DNA]</scope>
    <source>
        <strain evidence="5 6">KT-27</strain>
    </source>
</reference>
<dbReference type="Proteomes" id="UP000237194">
    <property type="component" value="Unassembled WGS sequence"/>
</dbReference>
<comment type="caution">
    <text evidence="5">The sequence shown here is derived from an EMBL/GenBank/DDBJ whole genome shotgun (WGS) entry which is preliminary data.</text>
</comment>